<dbReference type="InterPro" id="IPR029787">
    <property type="entry name" value="Nucleotide_cyclase"/>
</dbReference>
<dbReference type="SMART" id="SM00267">
    <property type="entry name" value="GGDEF"/>
    <property type="match status" value="1"/>
</dbReference>
<evidence type="ECO:0000256" key="2">
    <source>
        <dbReference type="ARBA" id="ARBA00034247"/>
    </source>
</evidence>
<dbReference type="EC" id="2.7.7.65" evidence="1"/>
<dbReference type="NCBIfam" id="TIGR00254">
    <property type="entry name" value="GGDEF"/>
    <property type="match status" value="1"/>
</dbReference>
<keyword evidence="6" id="KW-1185">Reference proteome</keyword>
<dbReference type="PANTHER" id="PTHR45138">
    <property type="entry name" value="REGULATORY COMPONENTS OF SENSORY TRANSDUCTION SYSTEM"/>
    <property type="match status" value="1"/>
</dbReference>
<evidence type="ECO:0000313" key="5">
    <source>
        <dbReference type="EMBL" id="USG59668.1"/>
    </source>
</evidence>
<evidence type="ECO:0000259" key="4">
    <source>
        <dbReference type="PROSITE" id="PS50887"/>
    </source>
</evidence>
<dbReference type="SUPFAM" id="SSF55073">
    <property type="entry name" value="Nucleotide cyclase"/>
    <property type="match status" value="1"/>
</dbReference>
<dbReference type="CDD" id="cd01949">
    <property type="entry name" value="GGDEF"/>
    <property type="match status" value="1"/>
</dbReference>
<dbReference type="PANTHER" id="PTHR45138:SF9">
    <property type="entry name" value="DIGUANYLATE CYCLASE DGCM-RELATED"/>
    <property type="match status" value="1"/>
</dbReference>
<evidence type="ECO:0000256" key="1">
    <source>
        <dbReference type="ARBA" id="ARBA00012528"/>
    </source>
</evidence>
<evidence type="ECO:0000256" key="3">
    <source>
        <dbReference type="SAM" id="Coils"/>
    </source>
</evidence>
<dbReference type="InterPro" id="IPR000160">
    <property type="entry name" value="GGDEF_dom"/>
</dbReference>
<gene>
    <name evidence="5" type="ORF">NBZ79_10790</name>
</gene>
<dbReference type="InterPro" id="IPR043128">
    <property type="entry name" value="Rev_trsase/Diguanyl_cyclase"/>
</dbReference>
<dbReference type="Proteomes" id="UP001056291">
    <property type="component" value="Chromosome"/>
</dbReference>
<feature type="domain" description="GGDEF" evidence="4">
    <location>
        <begin position="206"/>
        <end position="341"/>
    </location>
</feature>
<reference evidence="5" key="1">
    <citation type="submission" date="2022-06" db="EMBL/GenBank/DDBJ databases">
        <title>Sneathiella actinostolidae sp. nov., isolated from a sea anemonein the Western Pacific Ocean.</title>
        <authorList>
            <person name="Wei M.J."/>
        </authorList>
    </citation>
    <scope>NUCLEOTIDE SEQUENCE</scope>
    <source>
        <strain evidence="5">PHK-P5</strain>
    </source>
</reference>
<name>A0ABY4VXM1_9PROT</name>
<accession>A0ABY4VXM1</accession>
<dbReference type="PROSITE" id="PS50887">
    <property type="entry name" value="GGDEF"/>
    <property type="match status" value="1"/>
</dbReference>
<feature type="coiled-coil region" evidence="3">
    <location>
        <begin position="148"/>
        <end position="175"/>
    </location>
</feature>
<dbReference type="InterPro" id="IPR050469">
    <property type="entry name" value="Diguanylate_Cyclase"/>
</dbReference>
<dbReference type="RefSeq" id="WP_251932437.1">
    <property type="nucleotide sequence ID" value="NZ_CP098747.1"/>
</dbReference>
<proteinExistence type="predicted"/>
<keyword evidence="3" id="KW-0175">Coiled coil</keyword>
<protein>
    <recommendedName>
        <fullName evidence="1">diguanylate cyclase</fullName>
        <ecNumber evidence="1">2.7.7.65</ecNumber>
    </recommendedName>
</protein>
<dbReference type="Gene3D" id="3.30.70.270">
    <property type="match status" value="1"/>
</dbReference>
<dbReference type="EMBL" id="CP098747">
    <property type="protein sequence ID" value="USG59668.1"/>
    <property type="molecule type" value="Genomic_DNA"/>
</dbReference>
<comment type="catalytic activity">
    <reaction evidence="2">
        <text>2 GTP = 3',3'-c-di-GMP + 2 diphosphate</text>
        <dbReference type="Rhea" id="RHEA:24898"/>
        <dbReference type="ChEBI" id="CHEBI:33019"/>
        <dbReference type="ChEBI" id="CHEBI:37565"/>
        <dbReference type="ChEBI" id="CHEBI:58805"/>
        <dbReference type="EC" id="2.7.7.65"/>
    </reaction>
</comment>
<evidence type="ECO:0000313" key="6">
    <source>
        <dbReference type="Proteomes" id="UP001056291"/>
    </source>
</evidence>
<dbReference type="Pfam" id="PF00990">
    <property type="entry name" value="GGDEF"/>
    <property type="match status" value="1"/>
</dbReference>
<organism evidence="5 6">
    <name type="scientific">Sneathiella marina</name>
    <dbReference type="NCBI Taxonomy" id="2950108"/>
    <lineage>
        <taxon>Bacteria</taxon>
        <taxon>Pseudomonadati</taxon>
        <taxon>Pseudomonadota</taxon>
        <taxon>Alphaproteobacteria</taxon>
        <taxon>Sneathiellales</taxon>
        <taxon>Sneathiellaceae</taxon>
        <taxon>Sneathiella</taxon>
    </lineage>
</organism>
<sequence>MAQSNSFKTIEANAKNTMALLKDQSIRQLPRNYTIWYEYLTESNPDLVRRVNELMETDGKFTDKIASEIYRDFFTFEKENKAIQESNRIVQKSMDSVMVNLNATTGDFSNYGEQLSDFATKADSLSVTELQDVIGEIVSQTSTMSDNAMKLNDSLDSASKEISNLRKLLAEVQEEALTDGLTGIANRKSFDAALAKATSMSLETNTPTCLLLSDIDHFKKFNDTHGHPFGDQVLKLVAKTLTGGIGRTATAARYGGEEFGIILPNTELDEAVDLANDLRTAVSSKKLVKRSTGEDVGKITMSFGVALYTPREDALTYINRADEALYAAKNAGRNQVKHLQSGLAQTG</sequence>